<evidence type="ECO:0000313" key="3">
    <source>
        <dbReference type="Proteomes" id="UP000066480"/>
    </source>
</evidence>
<gene>
    <name evidence="2" type="ORF">VV02_20700</name>
</gene>
<dbReference type="Proteomes" id="UP000066480">
    <property type="component" value="Chromosome"/>
</dbReference>
<evidence type="ECO:0000256" key="1">
    <source>
        <dbReference type="SAM" id="MobiDB-lite"/>
    </source>
</evidence>
<feature type="region of interest" description="Disordered" evidence="1">
    <location>
        <begin position="1"/>
        <end position="62"/>
    </location>
</feature>
<feature type="compositionally biased region" description="Low complexity" evidence="1">
    <location>
        <begin position="1"/>
        <end position="15"/>
    </location>
</feature>
<reference evidence="2 3" key="1">
    <citation type="submission" date="2015-03" db="EMBL/GenBank/DDBJ databases">
        <title>Luteipulveratus halotolerans sp. nov., a novel actinobacterium (Dermacoccaceae) from Sarawak, Malaysia.</title>
        <authorList>
            <person name="Juboi H."/>
            <person name="Basik A."/>
            <person name="Shamsul S.S."/>
            <person name="Arnold P."/>
            <person name="Schmitt E.K."/>
            <person name="Sanglier J.-J."/>
            <person name="Yeo T."/>
        </authorList>
    </citation>
    <scope>NUCLEOTIDE SEQUENCE [LARGE SCALE GENOMIC DNA]</scope>
    <source>
        <strain evidence="2 3">MN07-A0370</strain>
    </source>
</reference>
<dbReference type="KEGG" id="lmoi:VV02_20700"/>
<accession>A0A0K1JLW4</accession>
<name>A0A0K1JLW4_9MICO</name>
<proteinExistence type="predicted"/>
<feature type="compositionally biased region" description="Basic residues" evidence="1">
    <location>
        <begin position="25"/>
        <end position="35"/>
    </location>
</feature>
<dbReference type="EMBL" id="CP011112">
    <property type="protein sequence ID" value="AKU17696.1"/>
    <property type="molecule type" value="Genomic_DNA"/>
</dbReference>
<keyword evidence="3" id="KW-1185">Reference proteome</keyword>
<dbReference type="AlphaFoldDB" id="A0A0K1JLW4"/>
<organism evidence="2 3">
    <name type="scientific">Luteipulveratus mongoliensis</name>
    <dbReference type="NCBI Taxonomy" id="571913"/>
    <lineage>
        <taxon>Bacteria</taxon>
        <taxon>Bacillati</taxon>
        <taxon>Actinomycetota</taxon>
        <taxon>Actinomycetes</taxon>
        <taxon>Micrococcales</taxon>
        <taxon>Dermacoccaceae</taxon>
        <taxon>Luteipulveratus</taxon>
    </lineage>
</organism>
<feature type="compositionally biased region" description="Low complexity" evidence="1">
    <location>
        <begin position="36"/>
        <end position="62"/>
    </location>
</feature>
<dbReference type="STRING" id="571913.VV02_20700"/>
<evidence type="ECO:0000313" key="2">
    <source>
        <dbReference type="EMBL" id="AKU17696.1"/>
    </source>
</evidence>
<sequence length="62" mass="6844">MSCSPRTPSSASPPSARHDSWSPPHARRVRPRCRRSACPPRRPVTPTRRGSSTSPVRRALQG</sequence>
<protein>
    <submittedName>
        <fullName evidence="2">Uncharacterized protein</fullName>
    </submittedName>
</protein>